<evidence type="ECO:0000256" key="1">
    <source>
        <dbReference type="ARBA" id="ARBA00023027"/>
    </source>
</evidence>
<protein>
    <submittedName>
        <fullName evidence="4">Gfo/Idh/MocA family oxidoreductase</fullName>
    </submittedName>
</protein>
<comment type="caution">
    <text evidence="4">The sequence shown here is derived from an EMBL/GenBank/DDBJ whole genome shotgun (WGS) entry which is preliminary data.</text>
</comment>
<name>A0ABT0QXS9_9MICO</name>
<keyword evidence="1" id="KW-0520">NAD</keyword>
<dbReference type="Gene3D" id="3.30.360.10">
    <property type="entry name" value="Dihydrodipicolinate Reductase, domain 2"/>
    <property type="match status" value="1"/>
</dbReference>
<dbReference type="SUPFAM" id="SSF51735">
    <property type="entry name" value="NAD(P)-binding Rossmann-fold domains"/>
    <property type="match status" value="1"/>
</dbReference>
<evidence type="ECO:0000313" key="4">
    <source>
        <dbReference type="EMBL" id="MCL6422411.1"/>
    </source>
</evidence>
<feature type="domain" description="GFO/IDH/MocA-like oxidoreductase" evidence="3">
    <location>
        <begin position="125"/>
        <end position="248"/>
    </location>
</feature>
<sequence length="325" mass="34855">MIGCGDISALHLGAIEDLDGIELVGVCDVDPDAAARAGEANGVPSFTDHRALLEELRPDVVHICTPHDQHVPVAIDALDAGADVLTEKPLAASLAEAERLVAHAEASAQRIGVCFQNRYNATSIAMKELLDSGRLGRVIGGSATVKWARTPEYYRAKPWRGTWENSGGGLLINQAIHTIDLLEWLLGPVSAVAGHAANHVFGDIIEVEDTAELVLTHEGGVRSVMYATNANAVNEPVSIVIAAENATLSMRGDLTVTWADGTVETVAERRLEGARAYWGASHVELIRDFYATRGSGEPFWISPREAMKPLRIPKEVYAQSPGMRG</sequence>
<dbReference type="PANTHER" id="PTHR43249">
    <property type="entry name" value="UDP-N-ACETYL-2-AMINO-2-DEOXY-D-GLUCURONATE OXIDASE"/>
    <property type="match status" value="1"/>
</dbReference>
<gene>
    <name evidence="4" type="ORF">Bequi_03260</name>
</gene>
<evidence type="ECO:0000313" key="5">
    <source>
        <dbReference type="Proteomes" id="UP001203761"/>
    </source>
</evidence>
<dbReference type="EMBL" id="JAKNCJ010000001">
    <property type="protein sequence ID" value="MCL6422411.1"/>
    <property type="molecule type" value="Genomic_DNA"/>
</dbReference>
<evidence type="ECO:0000259" key="3">
    <source>
        <dbReference type="Pfam" id="PF22725"/>
    </source>
</evidence>
<dbReference type="Gene3D" id="3.40.50.720">
    <property type="entry name" value="NAD(P)-binding Rossmann-like Domain"/>
    <property type="match status" value="1"/>
</dbReference>
<feature type="domain" description="Gfo/Idh/MocA-like oxidoreductase N-terminal" evidence="2">
    <location>
        <begin position="1"/>
        <end position="113"/>
    </location>
</feature>
<dbReference type="RefSeq" id="WP_249736512.1">
    <property type="nucleotide sequence ID" value="NZ_JAKNCJ010000001.1"/>
</dbReference>
<dbReference type="PANTHER" id="PTHR43249:SF1">
    <property type="entry name" value="D-GLUCOSIDE 3-DEHYDROGENASE"/>
    <property type="match status" value="1"/>
</dbReference>
<accession>A0ABT0QXS9</accession>
<dbReference type="Pfam" id="PF01408">
    <property type="entry name" value="GFO_IDH_MocA"/>
    <property type="match status" value="1"/>
</dbReference>
<proteinExistence type="predicted"/>
<keyword evidence="5" id="KW-1185">Reference proteome</keyword>
<organism evidence="4 5">
    <name type="scientific">Brachybacterium equifaecis</name>
    <dbReference type="NCBI Taxonomy" id="2910770"/>
    <lineage>
        <taxon>Bacteria</taxon>
        <taxon>Bacillati</taxon>
        <taxon>Actinomycetota</taxon>
        <taxon>Actinomycetes</taxon>
        <taxon>Micrococcales</taxon>
        <taxon>Dermabacteraceae</taxon>
        <taxon>Brachybacterium</taxon>
    </lineage>
</organism>
<dbReference type="Proteomes" id="UP001203761">
    <property type="component" value="Unassembled WGS sequence"/>
</dbReference>
<dbReference type="InterPro" id="IPR052515">
    <property type="entry name" value="Gfo/Idh/MocA_Oxidoreductase"/>
</dbReference>
<dbReference type="InterPro" id="IPR055170">
    <property type="entry name" value="GFO_IDH_MocA-like_dom"/>
</dbReference>
<dbReference type="InterPro" id="IPR036291">
    <property type="entry name" value="NAD(P)-bd_dom_sf"/>
</dbReference>
<dbReference type="SUPFAM" id="SSF55347">
    <property type="entry name" value="Glyceraldehyde-3-phosphate dehydrogenase-like, C-terminal domain"/>
    <property type="match status" value="1"/>
</dbReference>
<reference evidence="4" key="1">
    <citation type="submission" date="2022-02" db="EMBL/GenBank/DDBJ databases">
        <authorList>
            <person name="Lee M."/>
            <person name="Kim S.-J."/>
            <person name="Jung M.-Y."/>
        </authorList>
    </citation>
    <scope>NUCLEOTIDE SEQUENCE</scope>
    <source>
        <strain evidence="4">JHP9</strain>
    </source>
</reference>
<dbReference type="Pfam" id="PF22725">
    <property type="entry name" value="GFO_IDH_MocA_C3"/>
    <property type="match status" value="1"/>
</dbReference>
<dbReference type="InterPro" id="IPR000683">
    <property type="entry name" value="Gfo/Idh/MocA-like_OxRdtase_N"/>
</dbReference>
<evidence type="ECO:0000259" key="2">
    <source>
        <dbReference type="Pfam" id="PF01408"/>
    </source>
</evidence>